<dbReference type="InterPro" id="IPR015421">
    <property type="entry name" value="PyrdxlP-dep_Trfase_major"/>
</dbReference>
<dbReference type="InterPro" id="IPR051446">
    <property type="entry name" value="HTH_trans_reg/aminotransferase"/>
</dbReference>
<dbReference type="InterPro" id="IPR015422">
    <property type="entry name" value="PyrdxlP-dep_Trfase_small"/>
</dbReference>
<comment type="caution">
    <text evidence="7">The sequence shown here is derived from an EMBL/GenBank/DDBJ whole genome shotgun (WGS) entry which is preliminary data.</text>
</comment>
<evidence type="ECO:0000313" key="8">
    <source>
        <dbReference type="Proteomes" id="UP000077852"/>
    </source>
</evidence>
<dbReference type="Pfam" id="PF00392">
    <property type="entry name" value="GntR"/>
    <property type="match status" value="1"/>
</dbReference>
<dbReference type="AlphaFoldDB" id="A0AA91IA88"/>
<dbReference type="CDD" id="cd00609">
    <property type="entry name" value="AAT_like"/>
    <property type="match status" value="1"/>
</dbReference>
<dbReference type="SMART" id="SM00345">
    <property type="entry name" value="HTH_GNTR"/>
    <property type="match status" value="1"/>
</dbReference>
<dbReference type="Proteomes" id="UP000077852">
    <property type="component" value="Unassembled WGS sequence"/>
</dbReference>
<evidence type="ECO:0000256" key="5">
    <source>
        <dbReference type="ARBA" id="ARBA00023163"/>
    </source>
</evidence>
<accession>A0AA91IA88</accession>
<name>A0AA91IA88_VARPD</name>
<dbReference type="InterPro" id="IPR036390">
    <property type="entry name" value="WH_DNA-bd_sf"/>
</dbReference>
<keyword evidence="4" id="KW-0238">DNA-binding</keyword>
<dbReference type="Pfam" id="PF00155">
    <property type="entry name" value="Aminotran_1_2"/>
    <property type="match status" value="1"/>
</dbReference>
<evidence type="ECO:0000256" key="3">
    <source>
        <dbReference type="ARBA" id="ARBA00023015"/>
    </source>
</evidence>
<dbReference type="SUPFAM" id="SSF46785">
    <property type="entry name" value="Winged helix' DNA-binding domain"/>
    <property type="match status" value="1"/>
</dbReference>
<dbReference type="Gene3D" id="3.40.640.10">
    <property type="entry name" value="Type I PLP-dependent aspartate aminotransferase-like (Major domain)"/>
    <property type="match status" value="1"/>
</dbReference>
<comment type="similarity">
    <text evidence="1">In the C-terminal section; belongs to the class-I pyridoxal-phosphate-dependent aminotransferase family.</text>
</comment>
<dbReference type="Gene3D" id="3.90.1150.10">
    <property type="entry name" value="Aspartate Aminotransferase, domain 1"/>
    <property type="match status" value="1"/>
</dbReference>
<keyword evidence="5" id="KW-0804">Transcription</keyword>
<dbReference type="EMBL" id="LVHG01000053">
    <property type="protein sequence ID" value="OAK62104.1"/>
    <property type="molecule type" value="Genomic_DNA"/>
</dbReference>
<reference evidence="7 8" key="1">
    <citation type="submission" date="2016-03" db="EMBL/GenBank/DDBJ databases">
        <title>Genome sequence of Variovorax paradoxus KB5.</title>
        <authorList>
            <person name="Jeong H."/>
            <person name="Hong C.E."/>
            <person name="Jo S.H."/>
            <person name="Park J.M."/>
        </authorList>
    </citation>
    <scope>NUCLEOTIDE SEQUENCE [LARGE SCALE GENOMIC DNA]</scope>
    <source>
        <strain evidence="7 8">KB5</strain>
    </source>
</reference>
<dbReference type="CDD" id="cd07377">
    <property type="entry name" value="WHTH_GntR"/>
    <property type="match status" value="1"/>
</dbReference>
<evidence type="ECO:0000256" key="4">
    <source>
        <dbReference type="ARBA" id="ARBA00023125"/>
    </source>
</evidence>
<dbReference type="PANTHER" id="PTHR46577:SF2">
    <property type="entry name" value="TRANSCRIPTIONAL REGULATORY PROTEIN"/>
    <property type="match status" value="1"/>
</dbReference>
<keyword evidence="2" id="KW-0663">Pyridoxal phosphate</keyword>
<dbReference type="InterPro" id="IPR015424">
    <property type="entry name" value="PyrdxlP-dep_Trfase"/>
</dbReference>
<gene>
    <name evidence="7" type="ORF">A3K87_19420</name>
</gene>
<dbReference type="Gene3D" id="1.10.10.10">
    <property type="entry name" value="Winged helix-like DNA-binding domain superfamily/Winged helix DNA-binding domain"/>
    <property type="match status" value="1"/>
</dbReference>
<dbReference type="RefSeq" id="WP_081268974.1">
    <property type="nucleotide sequence ID" value="NZ_LVHG01000053.1"/>
</dbReference>
<dbReference type="InterPro" id="IPR000524">
    <property type="entry name" value="Tscrpt_reg_HTH_GntR"/>
</dbReference>
<dbReference type="GO" id="GO:0030170">
    <property type="term" value="F:pyridoxal phosphate binding"/>
    <property type="evidence" value="ECO:0007669"/>
    <property type="project" value="InterPro"/>
</dbReference>
<evidence type="ECO:0000256" key="1">
    <source>
        <dbReference type="ARBA" id="ARBA00005384"/>
    </source>
</evidence>
<dbReference type="GO" id="GO:0003677">
    <property type="term" value="F:DNA binding"/>
    <property type="evidence" value="ECO:0007669"/>
    <property type="project" value="UniProtKB-KW"/>
</dbReference>
<protein>
    <submittedName>
        <fullName evidence="7">GntR family transcriptional regulator</fullName>
    </submittedName>
</protein>
<dbReference type="PROSITE" id="PS50949">
    <property type="entry name" value="HTH_GNTR"/>
    <property type="match status" value="1"/>
</dbReference>
<dbReference type="InterPro" id="IPR004839">
    <property type="entry name" value="Aminotransferase_I/II_large"/>
</dbReference>
<proteinExistence type="inferred from homology"/>
<dbReference type="InterPro" id="IPR036388">
    <property type="entry name" value="WH-like_DNA-bd_sf"/>
</dbReference>
<evidence type="ECO:0000256" key="2">
    <source>
        <dbReference type="ARBA" id="ARBA00022898"/>
    </source>
</evidence>
<keyword evidence="3" id="KW-0805">Transcription regulation</keyword>
<organism evidence="7 8">
    <name type="scientific">Variovorax paradoxus</name>
    <dbReference type="NCBI Taxonomy" id="34073"/>
    <lineage>
        <taxon>Bacteria</taxon>
        <taxon>Pseudomonadati</taxon>
        <taxon>Pseudomonadota</taxon>
        <taxon>Betaproteobacteria</taxon>
        <taxon>Burkholderiales</taxon>
        <taxon>Comamonadaceae</taxon>
        <taxon>Variovorax</taxon>
    </lineage>
</organism>
<dbReference type="PANTHER" id="PTHR46577">
    <property type="entry name" value="HTH-TYPE TRANSCRIPTIONAL REGULATORY PROTEIN GABR"/>
    <property type="match status" value="1"/>
</dbReference>
<feature type="domain" description="HTH gntR-type" evidence="6">
    <location>
        <begin position="6"/>
        <end position="74"/>
    </location>
</feature>
<dbReference type="GO" id="GO:0003700">
    <property type="term" value="F:DNA-binding transcription factor activity"/>
    <property type="evidence" value="ECO:0007669"/>
    <property type="project" value="InterPro"/>
</dbReference>
<evidence type="ECO:0000313" key="7">
    <source>
        <dbReference type="EMBL" id="OAK62104.1"/>
    </source>
</evidence>
<evidence type="ECO:0000259" key="6">
    <source>
        <dbReference type="PROSITE" id="PS50949"/>
    </source>
</evidence>
<sequence>MEAHAPYRYEQLADLIVGMIDKGALSPGMRVPSVRAVSEQHQLSIATALQAYRMLEDRGILVSRPQSGFYVSNARHATFALPSTSRPRTKASTVSISGAVAALLEHASNMSLVPLGCAVPDVGLLQSKRLDLMLARVARQHGARHNVYSPPRGEAALRREIARRSMRTGHALSPDDILITSGCTEALTLALGAVAKPGDTIAVESPTYFGLLHTLEVLGLKALELATDPVRGVDVAALARLLDKEPIAACVLSSGFSNPLGYVMAESDKRSLLALLSKHAIPLIEDDVYGDIHFGRERPKPFIALDRGENKIIYCSSFSKSLAPGYRIGWIAPGAYAQRVMERKLAFSLSSPVLPQLAIAEFLEGNAYDVHLRRIRRVLEENLARMVRAIEASFPAETKVSRPAGGFMLWLELPKHFDSRALFDEALEHGICFAPGNVFSASRRYGNCLRLSAGHTWDDRIEAGVRRLGRLACAQLNR</sequence>
<dbReference type="SUPFAM" id="SSF53383">
    <property type="entry name" value="PLP-dependent transferases"/>
    <property type="match status" value="1"/>
</dbReference>